<dbReference type="Proteomes" id="UP000595197">
    <property type="component" value="Chromosome"/>
</dbReference>
<dbReference type="CDD" id="cd02440">
    <property type="entry name" value="AdoMet_MTases"/>
    <property type="match status" value="1"/>
</dbReference>
<dbReference type="Gene3D" id="3.40.50.150">
    <property type="entry name" value="Vaccinia Virus protein VP39"/>
    <property type="match status" value="1"/>
</dbReference>
<feature type="domain" description="Methyltransferase type 11" evidence="1">
    <location>
        <begin position="45"/>
        <end position="141"/>
    </location>
</feature>
<keyword evidence="2" id="KW-0808">Transferase</keyword>
<dbReference type="GO" id="GO:0008168">
    <property type="term" value="F:methyltransferase activity"/>
    <property type="evidence" value="ECO:0007669"/>
    <property type="project" value="UniProtKB-KW"/>
</dbReference>
<dbReference type="Pfam" id="PF08241">
    <property type="entry name" value="Methyltransf_11"/>
    <property type="match status" value="1"/>
</dbReference>
<dbReference type="PANTHER" id="PTHR45036">
    <property type="entry name" value="METHYLTRANSFERASE LIKE 7B"/>
    <property type="match status" value="1"/>
</dbReference>
<dbReference type="SUPFAM" id="SSF53335">
    <property type="entry name" value="S-adenosyl-L-methionine-dependent methyltransferases"/>
    <property type="match status" value="1"/>
</dbReference>
<evidence type="ECO:0000313" key="3">
    <source>
        <dbReference type="Proteomes" id="UP000595197"/>
    </source>
</evidence>
<keyword evidence="3" id="KW-1185">Reference proteome</keyword>
<dbReference type="GO" id="GO:0032259">
    <property type="term" value="P:methylation"/>
    <property type="evidence" value="ECO:0007669"/>
    <property type="project" value="UniProtKB-KW"/>
</dbReference>
<dbReference type="EMBL" id="CP067420">
    <property type="protein sequence ID" value="QQP89732.1"/>
    <property type="molecule type" value="Genomic_DNA"/>
</dbReference>
<protein>
    <submittedName>
        <fullName evidence="2">Class I SAM-dependent methyltransferase</fullName>
    </submittedName>
</protein>
<reference evidence="2" key="1">
    <citation type="submission" date="2021-02" db="EMBL/GenBank/DDBJ databases">
        <title>Skermanella TT6 skin isolate.</title>
        <authorList>
            <person name="Lee K."/>
            <person name="Ganzorig M."/>
        </authorList>
    </citation>
    <scope>NUCLEOTIDE SEQUENCE</scope>
    <source>
        <strain evidence="2">TT6</strain>
    </source>
</reference>
<evidence type="ECO:0000313" key="2">
    <source>
        <dbReference type="EMBL" id="QQP89732.1"/>
    </source>
</evidence>
<proteinExistence type="predicted"/>
<keyword evidence="2" id="KW-0489">Methyltransferase</keyword>
<dbReference type="InterPro" id="IPR013216">
    <property type="entry name" value="Methyltransf_11"/>
</dbReference>
<sequence>MHIDTVRAAYRRYAGVYDLVFGKSFEAGRQQTLDRINARKKLRILEVGVGTGLSLPDYNSDHTIVGIDASEEMLNIARERVAKKGIRNVESLVEMDAQKMTFEDHSFDVVVAMYVMTVVEDPQAVMDELKRVCKPGGDIYIVNHFSAEKAGLRLKFERMIANFAELLGWHADMPMSPLLSNAGIEIVTIAKLPPFGMFTMVHCRNSDSSGGRMLQAVGT</sequence>
<gene>
    <name evidence="2" type="ORF">IGS68_00100</name>
</gene>
<name>A0ABX7BBB7_9PROT</name>
<dbReference type="RefSeq" id="WP_201076327.1">
    <property type="nucleotide sequence ID" value="NZ_CP067420.1"/>
</dbReference>
<accession>A0ABX7BBB7</accession>
<organism evidence="2 3">
    <name type="scientific">Skermanella cutis</name>
    <dbReference type="NCBI Taxonomy" id="2775420"/>
    <lineage>
        <taxon>Bacteria</taxon>
        <taxon>Pseudomonadati</taxon>
        <taxon>Pseudomonadota</taxon>
        <taxon>Alphaproteobacteria</taxon>
        <taxon>Rhodospirillales</taxon>
        <taxon>Azospirillaceae</taxon>
        <taxon>Skermanella</taxon>
    </lineage>
</organism>
<dbReference type="InterPro" id="IPR052356">
    <property type="entry name" value="Thiol_S-MT"/>
</dbReference>
<evidence type="ECO:0000259" key="1">
    <source>
        <dbReference type="Pfam" id="PF08241"/>
    </source>
</evidence>
<dbReference type="InterPro" id="IPR029063">
    <property type="entry name" value="SAM-dependent_MTases_sf"/>
</dbReference>
<dbReference type="PANTHER" id="PTHR45036:SF1">
    <property type="entry name" value="METHYLTRANSFERASE LIKE 7A"/>
    <property type="match status" value="1"/>
</dbReference>